<dbReference type="Proteomes" id="UP001177021">
    <property type="component" value="Unassembled WGS sequence"/>
</dbReference>
<sequence length="647" mass="74058">MGRLKHSDSNCNNNHDPKNKSLFHIIKYHPLCHHFIQKRYANMMGGEETNDAGTLLEQRNEAFSCDNGKNLSLAKLRNSNVEEKVTPHSSVGKRCVQCVDATSRSDYWECNLCCKHHRPTKNDLLARKVIDKKSYKVESNARKHIFGVYAHLCRHFVGGLETTNKNKEILLTFLHDPVFPTVYHFHKQHVQRRKMKLNRSESSPLPYYSSSKTKWKGTLYCDNITQESVRLESSKTAYEQVMPSVTKEKVNGNFKMSEGVIIVRNVKVSSVCAKGQNSLKQKIENVSGESEKEKIHVGMDSVIHKLPQGQRISDKLKEEILKKLTEPIITREVRYKNSIRRIMSLQEPLLSYYQQEETPSPLRMLIPFQRILSLPDLRSFSYASMNGDISDLSQENLPIIDENDLVISNNVKSGSDCINKINGKVDLRNCENFSDQDIDANKEYKAAIAASASASDSISKLAPIDRPDNMAQKMEILSKKLNHEIPHIHVDTKYKDEFNYVKYVLEISGLTSNESISAWYSKDTPIDPSLYEEMENDPNFCANKGDQCNHHVLFDLINETVLEIYGRSHCYPPIGCHILHKVWTHMSKSLCLRSKVGQKIDDHISKDLSKSDGCFNVQFYGEDVGLEVEEMIFQDLLVEIMWDFACL</sequence>
<name>A0ACB0KJX2_TRIPR</name>
<reference evidence="1" key="1">
    <citation type="submission" date="2023-10" db="EMBL/GenBank/DDBJ databases">
        <authorList>
            <person name="Rodriguez Cubillos JULIANA M."/>
            <person name="De Vega J."/>
        </authorList>
    </citation>
    <scope>NUCLEOTIDE SEQUENCE</scope>
</reference>
<proteinExistence type="predicted"/>
<organism evidence="1 2">
    <name type="scientific">Trifolium pratense</name>
    <name type="common">Red clover</name>
    <dbReference type="NCBI Taxonomy" id="57577"/>
    <lineage>
        <taxon>Eukaryota</taxon>
        <taxon>Viridiplantae</taxon>
        <taxon>Streptophyta</taxon>
        <taxon>Embryophyta</taxon>
        <taxon>Tracheophyta</taxon>
        <taxon>Spermatophyta</taxon>
        <taxon>Magnoliopsida</taxon>
        <taxon>eudicotyledons</taxon>
        <taxon>Gunneridae</taxon>
        <taxon>Pentapetalae</taxon>
        <taxon>rosids</taxon>
        <taxon>fabids</taxon>
        <taxon>Fabales</taxon>
        <taxon>Fabaceae</taxon>
        <taxon>Papilionoideae</taxon>
        <taxon>50 kb inversion clade</taxon>
        <taxon>NPAAA clade</taxon>
        <taxon>Hologalegina</taxon>
        <taxon>IRL clade</taxon>
        <taxon>Trifolieae</taxon>
        <taxon>Trifolium</taxon>
    </lineage>
</organism>
<keyword evidence="2" id="KW-1185">Reference proteome</keyword>
<comment type="caution">
    <text evidence="1">The sequence shown here is derived from an EMBL/GenBank/DDBJ whole genome shotgun (WGS) entry which is preliminary data.</text>
</comment>
<dbReference type="EMBL" id="CASHSV030000206">
    <property type="protein sequence ID" value="CAJ2655727.1"/>
    <property type="molecule type" value="Genomic_DNA"/>
</dbReference>
<evidence type="ECO:0000313" key="2">
    <source>
        <dbReference type="Proteomes" id="UP001177021"/>
    </source>
</evidence>
<evidence type="ECO:0000313" key="1">
    <source>
        <dbReference type="EMBL" id="CAJ2655727.1"/>
    </source>
</evidence>
<gene>
    <name evidence="1" type="ORF">MILVUS5_LOCUS22618</name>
</gene>
<protein>
    <submittedName>
        <fullName evidence="1">Uncharacterized protein</fullName>
    </submittedName>
</protein>
<accession>A0ACB0KJX2</accession>